<dbReference type="RefSeq" id="WP_339576370.1">
    <property type="nucleotide sequence ID" value="NZ_JBBIAA010000049.1"/>
</dbReference>
<dbReference type="Proteomes" id="UP001387100">
    <property type="component" value="Unassembled WGS sequence"/>
</dbReference>
<proteinExistence type="predicted"/>
<accession>A0ABU8RPJ1</accession>
<keyword evidence="2" id="KW-1185">Reference proteome</keyword>
<dbReference type="EMBL" id="JBBIAA010000049">
    <property type="protein sequence ID" value="MEJ5946997.1"/>
    <property type="molecule type" value="Genomic_DNA"/>
</dbReference>
<gene>
    <name evidence="1" type="ORF">WDZ17_17010</name>
</gene>
<reference evidence="1 2" key="1">
    <citation type="journal article" date="2017" name="Int. J. Syst. Evol. Microbiol.">
        <title>Pseudokineococcus basanitobsidens sp. nov., isolated from volcanic rock.</title>
        <authorList>
            <person name="Lee D.W."/>
            <person name="Park M.Y."/>
            <person name="Kim J.J."/>
            <person name="Kim B.S."/>
        </authorList>
    </citation>
    <scope>NUCLEOTIDE SEQUENCE [LARGE SCALE GENOMIC DNA]</scope>
    <source>
        <strain evidence="1 2">DSM 103726</strain>
    </source>
</reference>
<evidence type="ECO:0000313" key="2">
    <source>
        <dbReference type="Proteomes" id="UP001387100"/>
    </source>
</evidence>
<evidence type="ECO:0000313" key="1">
    <source>
        <dbReference type="EMBL" id="MEJ5946997.1"/>
    </source>
</evidence>
<protein>
    <submittedName>
        <fullName evidence="1">Uncharacterized protein</fullName>
    </submittedName>
</protein>
<organism evidence="1 2">
    <name type="scientific">Pseudokineococcus basanitobsidens</name>
    <dbReference type="NCBI Taxonomy" id="1926649"/>
    <lineage>
        <taxon>Bacteria</taxon>
        <taxon>Bacillati</taxon>
        <taxon>Actinomycetota</taxon>
        <taxon>Actinomycetes</taxon>
        <taxon>Kineosporiales</taxon>
        <taxon>Kineosporiaceae</taxon>
        <taxon>Pseudokineococcus</taxon>
    </lineage>
</organism>
<sequence>MWAYLHHVYGVPEVDNTEHLPDLINAHAAALTARDPYYPRPLERLTHHALHHTTGGRYTHPLWESLDSRLTLDDEDDYENP</sequence>
<name>A0ABU8RPJ1_9ACTN</name>
<comment type="caution">
    <text evidence="1">The sequence shown here is derived from an EMBL/GenBank/DDBJ whole genome shotgun (WGS) entry which is preliminary data.</text>
</comment>